<keyword evidence="3" id="KW-0804">Transcription</keyword>
<accession>A0AA36DY25</accession>
<keyword evidence="7" id="KW-1185">Reference proteome</keyword>
<sequence>MERGNMKKPERKVTEKIRRNQMKFLYSRLFSLIPLHLISKGGDQVSDRVDRTIEYIQSLKSSLEMSQIRKEQLSSTKKRSYESTNSNKSKSIDIQIHEMSPDLDVVLITGLNTQSDFYDVVRLLDQYSSEVALANFSSSGHSTFHVRHKKIETEEMSQRLMILLQGYSNVKESGNDQGFSNELELGNDYASSCDQFESNLNIWDFDFQSNVWGWELEGLPMSITS</sequence>
<dbReference type="SUPFAM" id="SSF47459">
    <property type="entry name" value="HLH, helix-loop-helix DNA-binding domain"/>
    <property type="match status" value="1"/>
</dbReference>
<evidence type="ECO:0000256" key="4">
    <source>
        <dbReference type="ARBA" id="ARBA00023242"/>
    </source>
</evidence>
<dbReference type="GO" id="GO:0000977">
    <property type="term" value="F:RNA polymerase II transcription regulatory region sequence-specific DNA binding"/>
    <property type="evidence" value="ECO:0007669"/>
    <property type="project" value="TreeGrafter"/>
</dbReference>
<dbReference type="GO" id="GO:0000981">
    <property type="term" value="F:DNA-binding transcription factor activity, RNA polymerase II-specific"/>
    <property type="evidence" value="ECO:0007669"/>
    <property type="project" value="TreeGrafter"/>
</dbReference>
<dbReference type="InterPro" id="IPR011598">
    <property type="entry name" value="bHLH_dom"/>
</dbReference>
<dbReference type="InterPro" id="IPR015660">
    <property type="entry name" value="MASH1/Ascl1a-like"/>
</dbReference>
<comment type="subcellular location">
    <subcellularLocation>
        <location evidence="1">Nucleus</location>
    </subcellularLocation>
</comment>
<evidence type="ECO:0000313" key="7">
    <source>
        <dbReference type="Proteomes" id="UP001177003"/>
    </source>
</evidence>
<keyword evidence="2" id="KW-0805">Transcription regulation</keyword>
<evidence type="ECO:0000256" key="1">
    <source>
        <dbReference type="ARBA" id="ARBA00004123"/>
    </source>
</evidence>
<dbReference type="InterPro" id="IPR036638">
    <property type="entry name" value="HLH_DNA-bd_sf"/>
</dbReference>
<dbReference type="PANTHER" id="PTHR13935">
    <property type="entry name" value="ACHAETE-SCUTE TRANSCRIPTION FACTOR-RELATED"/>
    <property type="match status" value="1"/>
</dbReference>
<dbReference type="PROSITE" id="PS50888">
    <property type="entry name" value="BHLH"/>
    <property type="match status" value="1"/>
</dbReference>
<organism evidence="6 7">
    <name type="scientific">Lactuca saligna</name>
    <name type="common">Willowleaf lettuce</name>
    <dbReference type="NCBI Taxonomy" id="75948"/>
    <lineage>
        <taxon>Eukaryota</taxon>
        <taxon>Viridiplantae</taxon>
        <taxon>Streptophyta</taxon>
        <taxon>Embryophyta</taxon>
        <taxon>Tracheophyta</taxon>
        <taxon>Spermatophyta</taxon>
        <taxon>Magnoliopsida</taxon>
        <taxon>eudicotyledons</taxon>
        <taxon>Gunneridae</taxon>
        <taxon>Pentapetalae</taxon>
        <taxon>asterids</taxon>
        <taxon>campanulids</taxon>
        <taxon>Asterales</taxon>
        <taxon>Asteraceae</taxon>
        <taxon>Cichorioideae</taxon>
        <taxon>Cichorieae</taxon>
        <taxon>Lactucinae</taxon>
        <taxon>Lactuca</taxon>
    </lineage>
</organism>
<evidence type="ECO:0000256" key="2">
    <source>
        <dbReference type="ARBA" id="ARBA00023015"/>
    </source>
</evidence>
<protein>
    <recommendedName>
        <fullName evidence="5">BHLH domain-containing protein</fullName>
    </recommendedName>
</protein>
<evidence type="ECO:0000313" key="6">
    <source>
        <dbReference type="EMBL" id="CAI9275440.1"/>
    </source>
</evidence>
<feature type="domain" description="BHLH" evidence="5">
    <location>
        <begin position="6"/>
        <end position="59"/>
    </location>
</feature>
<dbReference type="GO" id="GO:0046983">
    <property type="term" value="F:protein dimerization activity"/>
    <property type="evidence" value="ECO:0007669"/>
    <property type="project" value="InterPro"/>
</dbReference>
<dbReference type="AlphaFoldDB" id="A0AA36DY25"/>
<name>A0AA36DY25_LACSI</name>
<evidence type="ECO:0000256" key="3">
    <source>
        <dbReference type="ARBA" id="ARBA00023163"/>
    </source>
</evidence>
<keyword evidence="4" id="KW-0539">Nucleus</keyword>
<dbReference type="PANTHER" id="PTHR13935:SF63">
    <property type="entry name" value="BHLH DOMAIN-CONTAINING PROTEIN"/>
    <property type="match status" value="1"/>
</dbReference>
<dbReference type="Proteomes" id="UP001177003">
    <property type="component" value="Chromosome 3"/>
</dbReference>
<dbReference type="GO" id="GO:0090575">
    <property type="term" value="C:RNA polymerase II transcription regulator complex"/>
    <property type="evidence" value="ECO:0007669"/>
    <property type="project" value="TreeGrafter"/>
</dbReference>
<evidence type="ECO:0000259" key="5">
    <source>
        <dbReference type="PROSITE" id="PS50888"/>
    </source>
</evidence>
<proteinExistence type="predicted"/>
<dbReference type="EMBL" id="OX465079">
    <property type="protein sequence ID" value="CAI9275440.1"/>
    <property type="molecule type" value="Genomic_DNA"/>
</dbReference>
<gene>
    <name evidence="6" type="ORF">LSALG_LOCUS15468</name>
</gene>
<reference evidence="6" key="1">
    <citation type="submission" date="2023-04" db="EMBL/GenBank/DDBJ databases">
        <authorList>
            <person name="Vijverberg K."/>
            <person name="Xiong W."/>
            <person name="Schranz E."/>
        </authorList>
    </citation>
    <scope>NUCLEOTIDE SEQUENCE</scope>
</reference>